<dbReference type="InterPro" id="IPR011704">
    <property type="entry name" value="ATPase_dyneun-rel_AAA"/>
</dbReference>
<protein>
    <submittedName>
        <fullName evidence="3">AAA family ATPase</fullName>
    </submittedName>
</protein>
<dbReference type="SUPFAM" id="SSF52540">
    <property type="entry name" value="P-loop containing nucleoside triphosphate hydrolases"/>
    <property type="match status" value="1"/>
</dbReference>
<dbReference type="GO" id="GO:0005524">
    <property type="term" value="F:ATP binding"/>
    <property type="evidence" value="ECO:0007669"/>
    <property type="project" value="InterPro"/>
</dbReference>
<dbReference type="Pfam" id="PF07728">
    <property type="entry name" value="AAA_5"/>
    <property type="match status" value="1"/>
</dbReference>
<reference evidence="3 4" key="1">
    <citation type="submission" date="2014-02" db="EMBL/GenBank/DDBJ databases">
        <title>The small core and large imbalanced accessory genome model reveals a collaborative survival strategy of Sorangium cellulosum strains in nature.</title>
        <authorList>
            <person name="Han K."/>
            <person name="Peng R."/>
            <person name="Blom J."/>
            <person name="Li Y.-Z."/>
        </authorList>
    </citation>
    <scope>NUCLEOTIDE SEQUENCE [LARGE SCALE GENOMIC DNA]</scope>
    <source>
        <strain evidence="3 4">So0011-07</strain>
    </source>
</reference>
<dbReference type="GO" id="GO:0016887">
    <property type="term" value="F:ATP hydrolysis activity"/>
    <property type="evidence" value="ECO:0007669"/>
    <property type="project" value="InterPro"/>
</dbReference>
<feature type="region of interest" description="Disordered" evidence="1">
    <location>
        <begin position="1"/>
        <end position="26"/>
    </location>
</feature>
<dbReference type="InterPro" id="IPR003593">
    <property type="entry name" value="AAA+_ATPase"/>
</dbReference>
<evidence type="ECO:0000259" key="2">
    <source>
        <dbReference type="SMART" id="SM00382"/>
    </source>
</evidence>
<dbReference type="EMBL" id="JEMB01002946">
    <property type="protein sequence ID" value="KYF77070.1"/>
    <property type="molecule type" value="Genomic_DNA"/>
</dbReference>
<dbReference type="SMART" id="SM00382">
    <property type="entry name" value="AAA"/>
    <property type="match status" value="1"/>
</dbReference>
<dbReference type="Proteomes" id="UP000075635">
    <property type="component" value="Unassembled WGS sequence"/>
</dbReference>
<name>A0A150RA34_SORCE</name>
<dbReference type="PRINTS" id="PR00300">
    <property type="entry name" value="CLPPROTEASEA"/>
</dbReference>
<gene>
    <name evidence="3" type="ORF">BE17_43150</name>
</gene>
<accession>A0A150RA34</accession>
<evidence type="ECO:0000313" key="3">
    <source>
        <dbReference type="EMBL" id="KYF77070.1"/>
    </source>
</evidence>
<dbReference type="Gene3D" id="3.40.50.300">
    <property type="entry name" value="P-loop containing nucleotide triphosphate hydrolases"/>
    <property type="match status" value="1"/>
</dbReference>
<dbReference type="InterPro" id="IPR001270">
    <property type="entry name" value="ClpA/B"/>
</dbReference>
<evidence type="ECO:0000256" key="1">
    <source>
        <dbReference type="SAM" id="MobiDB-lite"/>
    </source>
</evidence>
<sequence length="313" mass="35165">MSTVETQWPLFRGEGTPHREQLPPAPPWRTFAGVASDRELPEATMRARFLVDQPEIELVNAALFLRRPLLVTGKPGTGKSTLARAVAHELRLGPVLSWPINTRSTLQEGLYRYDAIGRAQDGAKLEDIGKYITLGPLGTALLPSTRPRVLLIDEIDKSDIDLPNDLLNVFEEGWFEIPELSRLAHDQIQVRTHDAGLSGEPDLVTIRRGRVMCREFPFVVLTSNDERDFPAPFLRRCIRLDMRLPDEKKLAGIVAAHFDEELARVSESLIADFLKRRTRADLATDQLLNAVYMATLHGRTPEALQDAILRALK</sequence>
<feature type="domain" description="AAA+ ATPase" evidence="2">
    <location>
        <begin position="65"/>
        <end position="246"/>
    </location>
</feature>
<proteinExistence type="predicted"/>
<dbReference type="AlphaFoldDB" id="A0A150RA34"/>
<evidence type="ECO:0000313" key="4">
    <source>
        <dbReference type="Proteomes" id="UP000075635"/>
    </source>
</evidence>
<dbReference type="InterPro" id="IPR027417">
    <property type="entry name" value="P-loop_NTPase"/>
</dbReference>
<comment type="caution">
    <text evidence="3">The sequence shown here is derived from an EMBL/GenBank/DDBJ whole genome shotgun (WGS) entry which is preliminary data.</text>
</comment>
<organism evidence="3 4">
    <name type="scientific">Sorangium cellulosum</name>
    <name type="common">Polyangium cellulosum</name>
    <dbReference type="NCBI Taxonomy" id="56"/>
    <lineage>
        <taxon>Bacteria</taxon>
        <taxon>Pseudomonadati</taxon>
        <taxon>Myxococcota</taxon>
        <taxon>Polyangia</taxon>
        <taxon>Polyangiales</taxon>
        <taxon>Polyangiaceae</taxon>
        <taxon>Sorangium</taxon>
    </lineage>
</organism>
<dbReference type="CDD" id="cd00009">
    <property type="entry name" value="AAA"/>
    <property type="match status" value="1"/>
</dbReference>